<dbReference type="AlphaFoldDB" id="A0A420IX33"/>
<dbReference type="EMBL" id="MCBS01020550">
    <property type="protein sequence ID" value="RKF79107.1"/>
    <property type="molecule type" value="Genomic_DNA"/>
</dbReference>
<proteinExistence type="predicted"/>
<accession>A0A420IX33</accession>
<feature type="region of interest" description="Disordered" evidence="1">
    <location>
        <begin position="1"/>
        <end position="33"/>
    </location>
</feature>
<evidence type="ECO:0000313" key="2">
    <source>
        <dbReference type="EMBL" id="RKF79107.1"/>
    </source>
</evidence>
<gene>
    <name evidence="2" type="ORF">GcM1_205023</name>
</gene>
<dbReference type="Proteomes" id="UP000285326">
    <property type="component" value="Unassembled WGS sequence"/>
</dbReference>
<reference evidence="2 3" key="1">
    <citation type="journal article" date="2018" name="BMC Genomics">
        <title>Comparative genome analyses reveal sequence features reflecting distinct modes of host-adaptation between dicot and monocot powdery mildew.</title>
        <authorList>
            <person name="Wu Y."/>
            <person name="Ma X."/>
            <person name="Pan Z."/>
            <person name="Kale S.D."/>
            <person name="Song Y."/>
            <person name="King H."/>
            <person name="Zhang Q."/>
            <person name="Presley C."/>
            <person name="Deng X."/>
            <person name="Wei C.I."/>
            <person name="Xiao S."/>
        </authorList>
    </citation>
    <scope>NUCLEOTIDE SEQUENCE [LARGE SCALE GENOMIC DNA]</scope>
    <source>
        <strain evidence="2">UMSG1</strain>
    </source>
</reference>
<protein>
    <submittedName>
        <fullName evidence="2">Uncharacterized protein</fullName>
    </submittedName>
</protein>
<name>A0A420IX33_9PEZI</name>
<sequence>MTQIYNNTFPQTYDNEKGRSQFNSENDVIEPNFKDIDPAVTEGTEPMLYEPKPFSFNQKISLMPQNQRQATEDYYRECNPSIFPQRIAPTNINSSQVPVPRRLISAPKIETINNYSQTAQGRQYYDP</sequence>
<evidence type="ECO:0000256" key="1">
    <source>
        <dbReference type="SAM" id="MobiDB-lite"/>
    </source>
</evidence>
<comment type="caution">
    <text evidence="2">The sequence shown here is derived from an EMBL/GenBank/DDBJ whole genome shotgun (WGS) entry which is preliminary data.</text>
</comment>
<evidence type="ECO:0000313" key="3">
    <source>
        <dbReference type="Proteomes" id="UP000285326"/>
    </source>
</evidence>
<organism evidence="2 3">
    <name type="scientific">Golovinomyces cichoracearum</name>
    <dbReference type="NCBI Taxonomy" id="62708"/>
    <lineage>
        <taxon>Eukaryota</taxon>
        <taxon>Fungi</taxon>
        <taxon>Dikarya</taxon>
        <taxon>Ascomycota</taxon>
        <taxon>Pezizomycotina</taxon>
        <taxon>Leotiomycetes</taxon>
        <taxon>Erysiphales</taxon>
        <taxon>Erysiphaceae</taxon>
        <taxon>Golovinomyces</taxon>
    </lineage>
</organism>
<feature type="compositionally biased region" description="Polar residues" evidence="1">
    <location>
        <begin position="1"/>
        <end position="13"/>
    </location>
</feature>